<dbReference type="SMART" id="SM00276">
    <property type="entry name" value="GLECT"/>
    <property type="match status" value="1"/>
</dbReference>
<dbReference type="CDD" id="cd00070">
    <property type="entry name" value="GLECT"/>
    <property type="match status" value="1"/>
</dbReference>
<evidence type="ECO:0000259" key="4">
    <source>
        <dbReference type="PROSITE" id="PS51304"/>
    </source>
</evidence>
<dbReference type="FunFam" id="2.60.120.200:FF:000124">
    <property type="entry name" value="Galectin-4"/>
    <property type="match status" value="1"/>
</dbReference>
<dbReference type="OrthoDB" id="6432259at2759"/>
<protein>
    <recommendedName>
        <fullName evidence="3">Galectin</fullName>
    </recommendedName>
</protein>
<dbReference type="PANTHER" id="PTHR11346">
    <property type="entry name" value="GALECTIN"/>
    <property type="match status" value="1"/>
</dbReference>
<dbReference type="SMART" id="SM00908">
    <property type="entry name" value="Gal-bind_lectin"/>
    <property type="match status" value="1"/>
</dbReference>
<keyword evidence="1 3" id="KW-0430">Lectin</keyword>
<evidence type="ECO:0000313" key="6">
    <source>
        <dbReference type="Proteomes" id="UP000499080"/>
    </source>
</evidence>
<dbReference type="InterPro" id="IPR013320">
    <property type="entry name" value="ConA-like_dom_sf"/>
</dbReference>
<evidence type="ECO:0000256" key="1">
    <source>
        <dbReference type="ARBA" id="ARBA00022734"/>
    </source>
</evidence>
<keyword evidence="6" id="KW-1185">Reference proteome</keyword>
<dbReference type="GO" id="GO:0030246">
    <property type="term" value="F:carbohydrate binding"/>
    <property type="evidence" value="ECO:0007669"/>
    <property type="project" value="UniProtKB-UniRule"/>
</dbReference>
<dbReference type="Proteomes" id="UP000499080">
    <property type="component" value="Unassembled WGS sequence"/>
</dbReference>
<dbReference type="AlphaFoldDB" id="A0A4Y2SH51"/>
<dbReference type="PANTHER" id="PTHR11346:SF147">
    <property type="entry name" value="GALECTIN"/>
    <property type="match status" value="1"/>
</dbReference>
<organism evidence="5 6">
    <name type="scientific">Araneus ventricosus</name>
    <name type="common">Orbweaver spider</name>
    <name type="synonym">Epeira ventricosa</name>
    <dbReference type="NCBI Taxonomy" id="182803"/>
    <lineage>
        <taxon>Eukaryota</taxon>
        <taxon>Metazoa</taxon>
        <taxon>Ecdysozoa</taxon>
        <taxon>Arthropoda</taxon>
        <taxon>Chelicerata</taxon>
        <taxon>Arachnida</taxon>
        <taxon>Araneae</taxon>
        <taxon>Araneomorphae</taxon>
        <taxon>Entelegynae</taxon>
        <taxon>Araneoidea</taxon>
        <taxon>Araneidae</taxon>
        <taxon>Araneus</taxon>
    </lineage>
</organism>
<comment type="caution">
    <text evidence="5">The sequence shown here is derived from an EMBL/GenBank/DDBJ whole genome shotgun (WGS) entry which is preliminary data.</text>
</comment>
<proteinExistence type="predicted"/>
<evidence type="ECO:0000313" key="5">
    <source>
        <dbReference type="EMBL" id="GBN87578.1"/>
    </source>
</evidence>
<dbReference type="Pfam" id="PF00337">
    <property type="entry name" value="Gal-bind_lectin"/>
    <property type="match status" value="1"/>
</dbReference>
<dbReference type="Gene3D" id="2.60.120.200">
    <property type="match status" value="1"/>
</dbReference>
<sequence>MDRVKSFGINGSVEVHEIEFIDRPNPYPTTSVVRPSSYVTPGNFTYVTPMRPSLTPVYNPSIPYAYPIYGGLKPGMMIYISGRPTSNPNKFSINLQQGAAEYPPPDVAFHFDPRFFNRSVVRNSRTNGVWATEETHISHFPFHPGVSFDLVIRVEANRYAVSINGQHFTDFRHRLKPLKKFDTLYIYNDVTISSIRFS</sequence>
<dbReference type="InterPro" id="IPR044156">
    <property type="entry name" value="Galectin-like"/>
</dbReference>
<dbReference type="InterPro" id="IPR001079">
    <property type="entry name" value="Galectin_CRD"/>
</dbReference>
<dbReference type="EMBL" id="BGPR01021862">
    <property type="protein sequence ID" value="GBN87578.1"/>
    <property type="molecule type" value="Genomic_DNA"/>
</dbReference>
<evidence type="ECO:0000256" key="2">
    <source>
        <dbReference type="ARBA" id="ARBA00022737"/>
    </source>
</evidence>
<evidence type="ECO:0000256" key="3">
    <source>
        <dbReference type="RuleBase" id="RU102079"/>
    </source>
</evidence>
<keyword evidence="2" id="KW-0677">Repeat</keyword>
<accession>A0A4Y2SH51</accession>
<gene>
    <name evidence="5" type="primary">LGALS4_3</name>
    <name evidence="5" type="ORF">AVEN_40301_1</name>
</gene>
<feature type="domain" description="Galectin" evidence="4">
    <location>
        <begin position="64"/>
        <end position="198"/>
    </location>
</feature>
<dbReference type="PROSITE" id="PS51304">
    <property type="entry name" value="GALECTIN"/>
    <property type="match status" value="1"/>
</dbReference>
<name>A0A4Y2SH51_ARAVE</name>
<dbReference type="SUPFAM" id="SSF49899">
    <property type="entry name" value="Concanavalin A-like lectins/glucanases"/>
    <property type="match status" value="1"/>
</dbReference>
<reference evidence="5 6" key="1">
    <citation type="journal article" date="2019" name="Sci. Rep.">
        <title>Orb-weaving spider Araneus ventricosus genome elucidates the spidroin gene catalogue.</title>
        <authorList>
            <person name="Kono N."/>
            <person name="Nakamura H."/>
            <person name="Ohtoshi R."/>
            <person name="Moran D.A.P."/>
            <person name="Shinohara A."/>
            <person name="Yoshida Y."/>
            <person name="Fujiwara M."/>
            <person name="Mori M."/>
            <person name="Tomita M."/>
            <person name="Arakawa K."/>
        </authorList>
    </citation>
    <scope>NUCLEOTIDE SEQUENCE [LARGE SCALE GENOMIC DNA]</scope>
</reference>